<dbReference type="SMART" id="SM01126">
    <property type="entry name" value="DDE_Tnp_IS1595"/>
    <property type="match status" value="1"/>
</dbReference>
<organism evidence="3 4">
    <name type="scientific">Holothuria leucospilota</name>
    <name type="common">Black long sea cucumber</name>
    <name type="synonym">Mertensiothuria leucospilota</name>
    <dbReference type="NCBI Taxonomy" id="206669"/>
    <lineage>
        <taxon>Eukaryota</taxon>
        <taxon>Metazoa</taxon>
        <taxon>Echinodermata</taxon>
        <taxon>Eleutherozoa</taxon>
        <taxon>Echinozoa</taxon>
        <taxon>Holothuroidea</taxon>
        <taxon>Aspidochirotacea</taxon>
        <taxon>Aspidochirotida</taxon>
        <taxon>Holothuriidae</taxon>
        <taxon>Holothuria</taxon>
    </lineage>
</organism>
<keyword evidence="1" id="KW-0472">Membrane</keyword>
<protein>
    <recommendedName>
        <fullName evidence="2">ISXO2-like transposase domain-containing protein</fullName>
    </recommendedName>
</protein>
<keyword evidence="1" id="KW-1133">Transmembrane helix</keyword>
<accession>A0A9Q0YNP6</accession>
<dbReference type="PANTHER" id="PTHR47163:SF2">
    <property type="entry name" value="SI:DKEY-17M8.2"/>
    <property type="match status" value="1"/>
</dbReference>
<keyword evidence="1" id="KW-0812">Transmembrane</keyword>
<gene>
    <name evidence="3" type="ORF">HOLleu_33424</name>
</gene>
<evidence type="ECO:0000313" key="3">
    <source>
        <dbReference type="EMBL" id="KAJ8025777.1"/>
    </source>
</evidence>
<dbReference type="Pfam" id="PF12762">
    <property type="entry name" value="DDE_Tnp_IS1595"/>
    <property type="match status" value="1"/>
</dbReference>
<dbReference type="InterPro" id="IPR024445">
    <property type="entry name" value="Tnp_ISXO2-like"/>
</dbReference>
<keyword evidence="4" id="KW-1185">Reference proteome</keyword>
<evidence type="ECO:0000313" key="4">
    <source>
        <dbReference type="Proteomes" id="UP001152320"/>
    </source>
</evidence>
<dbReference type="AlphaFoldDB" id="A0A9Q0YNP6"/>
<sequence>MSTLAKIARQPEETWSALHGRLSSHEFKLEKVLPNDSVRNFVENKAKSLSCCSGYILGGILSTVLFITGLNCYLVTPSGQETKPNIFHLICGPPSTGKSQAVKYSAIDVVNTLSKEKGYTNPIIQKCTSSGLTKILSSEHKGYMVCTEIFDVLYKLLRGDGDVSSGDTSLLCELFSGEQASFSFGTQSQRDIPEKMPFCIFGSIQVYPLAKIIALLDQGHGLLDRFLIVVPLCLRPTPASSTESRENLKQLRVSSFTDVMSNVTDLLVVPQNFTFSTEASQIIKSMEEEFICQINEAISSGQVPPKSKKIDLIMRAALAIHIFSRVTKALLEGDDLDSIPSEVPVDHLEAAVYYVSYCEMQKSILSQTYRRKVNASVQSGSGLPMRENSTQVESSFSSYQRVGSVGGDQVTNFEQLCFNVLWNRDRTIQWCQEYGLIASKQDCDICGSPMQLVTTLDRKDGFKWECRVRSKSKRHRSEKSIRKDSWFEKSNLTIEELLKITYWWSVDLTQKQLKTEMLISDNTAVDWHMFCRELCDVILSDQCEQIGGKGKRVQIDESKIGKRKYHRGHRVEGQWVFGGIEEESRKSFIVPVENRTKETLLPIIQKWIAPGSIIVSDCWKPYDELGKMGYEHHKVNHSVEFVNSDGYHTNKIEGHWRQMKSSLPTHGRRKEHYASYLAEFMYRYKHAEDNLFLSFLRDVTKFVKDVVSSALDPPTFCPTISDIKTGLLLFPGKLVTYTAFRSSGPRSLRSTSEEEFRQAAERMTVFGKVVSLRVPRARKQTVVFVKRNANLINDEDWPTDLSKENYDMQYKKPTHVKITPNIRRSLADVAGLCAEDIE</sequence>
<dbReference type="OrthoDB" id="10067637at2759"/>
<dbReference type="PANTHER" id="PTHR47163">
    <property type="entry name" value="DDE_TNP_IS1595 DOMAIN-CONTAINING PROTEIN"/>
    <property type="match status" value="1"/>
</dbReference>
<reference evidence="3" key="1">
    <citation type="submission" date="2021-10" db="EMBL/GenBank/DDBJ databases">
        <title>Tropical sea cucumber genome reveals ecological adaptation and Cuvierian tubules defense mechanism.</title>
        <authorList>
            <person name="Chen T."/>
        </authorList>
    </citation>
    <scope>NUCLEOTIDE SEQUENCE</scope>
    <source>
        <strain evidence="3">Nanhai2018</strain>
        <tissue evidence="3">Muscle</tissue>
    </source>
</reference>
<name>A0A9Q0YNP6_HOLLE</name>
<dbReference type="Proteomes" id="UP001152320">
    <property type="component" value="Chromosome 17"/>
</dbReference>
<evidence type="ECO:0000259" key="2">
    <source>
        <dbReference type="SMART" id="SM01126"/>
    </source>
</evidence>
<dbReference type="NCBIfam" id="NF033547">
    <property type="entry name" value="transpos_IS1595"/>
    <property type="match status" value="1"/>
</dbReference>
<dbReference type="EMBL" id="JAIZAY010000017">
    <property type="protein sequence ID" value="KAJ8025777.1"/>
    <property type="molecule type" value="Genomic_DNA"/>
</dbReference>
<feature type="domain" description="ISXO2-like transposase" evidence="2">
    <location>
        <begin position="545"/>
        <end position="685"/>
    </location>
</feature>
<evidence type="ECO:0000256" key="1">
    <source>
        <dbReference type="SAM" id="Phobius"/>
    </source>
</evidence>
<comment type="caution">
    <text evidence="3">The sequence shown here is derived from an EMBL/GenBank/DDBJ whole genome shotgun (WGS) entry which is preliminary data.</text>
</comment>
<proteinExistence type="predicted"/>
<feature type="transmembrane region" description="Helical" evidence="1">
    <location>
        <begin position="55"/>
        <end position="76"/>
    </location>
</feature>
<dbReference type="InterPro" id="IPR053164">
    <property type="entry name" value="IS1016-like_transposase"/>
</dbReference>